<sequence length="159" mass="17324">MVSLSLPQWKLNLLVLCFFSLHLLLPFAQATAVKYCDKKANYPVKVHGVAISPDPVVRGKKATFEVSATTGEVISSGKLVVDVSLFGIPIHSEDHDLSEEVPVPVAAGDFVLSHSQVLPAITPPGTYTLTMKLRNENNEELTCITFKFKIVFRSEVAAS</sequence>
<name>A0A8K0DXP8_9ROSA</name>
<dbReference type="FunFam" id="2.60.40.770:FF:000002">
    <property type="entry name" value="putative phosphatidylglycerol/phosphatidylinositol transfer protein DDB_G0282179"/>
    <property type="match status" value="1"/>
</dbReference>
<dbReference type="CDD" id="cd00917">
    <property type="entry name" value="PG-PI_TP"/>
    <property type="match status" value="1"/>
</dbReference>
<comment type="caution">
    <text evidence="4">The sequence shown here is derived from an EMBL/GenBank/DDBJ whole genome shotgun (WGS) entry which is preliminary data.</text>
</comment>
<keyword evidence="5" id="KW-1185">Reference proteome</keyword>
<dbReference type="PANTHER" id="PTHR11306:SF64">
    <property type="entry name" value="LEGUMINOSIN GROUP578 SECRETED PEPTIDE"/>
    <property type="match status" value="1"/>
</dbReference>
<feature type="domain" description="MD-2-related lipid-recognition" evidence="3">
    <location>
        <begin position="33"/>
        <end position="148"/>
    </location>
</feature>
<feature type="chain" id="PRO_5035433560" description="MD-2-related lipid-recognition domain-containing protein" evidence="2">
    <location>
        <begin position="31"/>
        <end position="159"/>
    </location>
</feature>
<dbReference type="EMBL" id="VOIH02000008">
    <property type="protein sequence ID" value="KAF3439472.1"/>
    <property type="molecule type" value="Genomic_DNA"/>
</dbReference>
<evidence type="ECO:0000313" key="4">
    <source>
        <dbReference type="EMBL" id="KAF3439472.1"/>
    </source>
</evidence>
<reference evidence="4" key="1">
    <citation type="submission" date="2020-03" db="EMBL/GenBank/DDBJ databases">
        <title>A high-quality chromosome-level genome assembly of a woody plant with both climbing and erect habits, Rhamnella rubrinervis.</title>
        <authorList>
            <person name="Lu Z."/>
            <person name="Yang Y."/>
            <person name="Zhu X."/>
            <person name="Sun Y."/>
        </authorList>
    </citation>
    <scope>NUCLEOTIDE SEQUENCE</scope>
    <source>
        <strain evidence="4">BYM</strain>
        <tissue evidence="4">Leaf</tissue>
    </source>
</reference>
<protein>
    <recommendedName>
        <fullName evidence="3">MD-2-related lipid-recognition domain-containing protein</fullName>
    </recommendedName>
</protein>
<dbReference type="AlphaFoldDB" id="A0A8K0DXP8"/>
<evidence type="ECO:0000313" key="5">
    <source>
        <dbReference type="Proteomes" id="UP000796880"/>
    </source>
</evidence>
<dbReference type="SUPFAM" id="SSF81296">
    <property type="entry name" value="E set domains"/>
    <property type="match status" value="1"/>
</dbReference>
<organism evidence="4 5">
    <name type="scientific">Rhamnella rubrinervis</name>
    <dbReference type="NCBI Taxonomy" id="2594499"/>
    <lineage>
        <taxon>Eukaryota</taxon>
        <taxon>Viridiplantae</taxon>
        <taxon>Streptophyta</taxon>
        <taxon>Embryophyta</taxon>
        <taxon>Tracheophyta</taxon>
        <taxon>Spermatophyta</taxon>
        <taxon>Magnoliopsida</taxon>
        <taxon>eudicotyledons</taxon>
        <taxon>Gunneridae</taxon>
        <taxon>Pentapetalae</taxon>
        <taxon>rosids</taxon>
        <taxon>fabids</taxon>
        <taxon>Rosales</taxon>
        <taxon>Rhamnaceae</taxon>
        <taxon>rhamnoid group</taxon>
        <taxon>Rhamneae</taxon>
        <taxon>Rhamnella</taxon>
    </lineage>
</organism>
<dbReference type="Proteomes" id="UP000796880">
    <property type="component" value="Unassembled WGS sequence"/>
</dbReference>
<dbReference type="OrthoDB" id="6409159at2759"/>
<evidence type="ECO:0000259" key="3">
    <source>
        <dbReference type="SMART" id="SM00737"/>
    </source>
</evidence>
<feature type="signal peptide" evidence="2">
    <location>
        <begin position="1"/>
        <end position="30"/>
    </location>
</feature>
<dbReference type="SMART" id="SM00737">
    <property type="entry name" value="ML"/>
    <property type="match status" value="1"/>
</dbReference>
<dbReference type="Gene3D" id="2.60.40.770">
    <property type="match status" value="1"/>
</dbReference>
<dbReference type="Pfam" id="PF02221">
    <property type="entry name" value="E1_DerP2_DerF2"/>
    <property type="match status" value="1"/>
</dbReference>
<dbReference type="InterPro" id="IPR033917">
    <property type="entry name" value="ML_PG-PI_TP"/>
</dbReference>
<dbReference type="InterPro" id="IPR003172">
    <property type="entry name" value="ML_dom"/>
</dbReference>
<dbReference type="PANTHER" id="PTHR11306">
    <property type="entry name" value="NIEMANN PICK TYPE C2 PROTEIN NPC2-RELATED"/>
    <property type="match status" value="1"/>
</dbReference>
<dbReference type="GO" id="GO:0032366">
    <property type="term" value="P:intracellular sterol transport"/>
    <property type="evidence" value="ECO:0007669"/>
    <property type="project" value="InterPro"/>
</dbReference>
<evidence type="ECO:0000256" key="2">
    <source>
        <dbReference type="SAM" id="SignalP"/>
    </source>
</evidence>
<dbReference type="InterPro" id="IPR039670">
    <property type="entry name" value="NPC2-like"/>
</dbReference>
<dbReference type="InterPro" id="IPR014756">
    <property type="entry name" value="Ig_E-set"/>
</dbReference>
<dbReference type="GO" id="GO:0032934">
    <property type="term" value="F:sterol binding"/>
    <property type="evidence" value="ECO:0007669"/>
    <property type="project" value="InterPro"/>
</dbReference>
<gene>
    <name evidence="4" type="ORF">FNV43_RR17750</name>
</gene>
<proteinExistence type="predicted"/>
<evidence type="ECO:0000256" key="1">
    <source>
        <dbReference type="ARBA" id="ARBA00022729"/>
    </source>
</evidence>
<keyword evidence="1 2" id="KW-0732">Signal</keyword>
<accession>A0A8K0DXP8</accession>